<gene>
    <name evidence="3" type="ORF">EUX98_g1573</name>
</gene>
<dbReference type="CDD" id="cd22851">
    <property type="entry name" value="SMN_N"/>
    <property type="match status" value="1"/>
</dbReference>
<evidence type="ECO:0000313" key="4">
    <source>
        <dbReference type="Proteomes" id="UP000308730"/>
    </source>
</evidence>
<feature type="compositionally biased region" description="Acidic residues" evidence="1">
    <location>
        <begin position="107"/>
        <end position="127"/>
    </location>
</feature>
<feature type="compositionally biased region" description="Basic and acidic residues" evidence="1">
    <location>
        <begin position="156"/>
        <end position="169"/>
    </location>
</feature>
<dbReference type="CDD" id="cd22852">
    <property type="entry name" value="SMN_C"/>
    <property type="match status" value="1"/>
</dbReference>
<dbReference type="Pfam" id="PF20636">
    <property type="entry name" value="SMN_G2-BD"/>
    <property type="match status" value="1"/>
</dbReference>
<feature type="region of interest" description="Disordered" evidence="1">
    <location>
        <begin position="265"/>
        <end position="300"/>
    </location>
</feature>
<name>A0A4S4N438_9APHY</name>
<evidence type="ECO:0000313" key="3">
    <source>
        <dbReference type="EMBL" id="THH32601.1"/>
    </source>
</evidence>
<dbReference type="InterPro" id="IPR049481">
    <property type="entry name" value="SMN_G2-BD"/>
</dbReference>
<keyword evidence="4" id="KW-1185">Reference proteome</keyword>
<feature type="compositionally biased region" description="Basic residues" evidence="1">
    <location>
        <begin position="69"/>
        <end position="78"/>
    </location>
</feature>
<reference evidence="3 4" key="1">
    <citation type="submission" date="2019-02" db="EMBL/GenBank/DDBJ databases">
        <title>Genome sequencing of the rare red list fungi Antrodiella citrinella (Flaviporus citrinellus).</title>
        <authorList>
            <person name="Buettner E."/>
            <person name="Kellner H."/>
        </authorList>
    </citation>
    <scope>NUCLEOTIDE SEQUENCE [LARGE SCALE GENOMIC DNA]</scope>
    <source>
        <strain evidence="3 4">DSM 108506</strain>
    </source>
</reference>
<dbReference type="EMBL" id="SGPM01000018">
    <property type="protein sequence ID" value="THH32601.1"/>
    <property type="molecule type" value="Genomic_DNA"/>
</dbReference>
<feature type="region of interest" description="Disordered" evidence="1">
    <location>
        <begin position="156"/>
        <end position="227"/>
    </location>
</feature>
<feature type="compositionally biased region" description="Low complexity" evidence="1">
    <location>
        <begin position="43"/>
        <end position="68"/>
    </location>
</feature>
<evidence type="ECO:0000256" key="1">
    <source>
        <dbReference type="SAM" id="MobiDB-lite"/>
    </source>
</evidence>
<comment type="caution">
    <text evidence="3">The sequence shown here is derived from an EMBL/GenBank/DDBJ whole genome shotgun (WGS) entry which is preliminary data.</text>
</comment>
<dbReference type="Proteomes" id="UP000308730">
    <property type="component" value="Unassembled WGS sequence"/>
</dbReference>
<dbReference type="AlphaFoldDB" id="A0A4S4N438"/>
<proteinExistence type="predicted"/>
<evidence type="ECO:0000259" key="2">
    <source>
        <dbReference type="Pfam" id="PF20636"/>
    </source>
</evidence>
<feature type="compositionally biased region" description="Low complexity" evidence="1">
    <location>
        <begin position="12"/>
        <end position="31"/>
    </location>
</feature>
<feature type="region of interest" description="Disordered" evidence="1">
    <location>
        <begin position="1"/>
        <end position="141"/>
    </location>
</feature>
<dbReference type="InterPro" id="IPR047313">
    <property type="entry name" value="SMN_C"/>
</dbReference>
<feature type="compositionally biased region" description="Acidic residues" evidence="1">
    <location>
        <begin position="273"/>
        <end position="300"/>
    </location>
</feature>
<protein>
    <recommendedName>
        <fullName evidence="2">Survival Motor Neuron Gemin2-binding domain-containing protein</fullName>
    </recommendedName>
</protein>
<sequence length="300" mass="33613">MRPVVSYDDITEPAPATTNGAGGAPQAQLGPHQPPAKRRRTNQPRSSQSQNPNNNHSQHHNQNYSRNHQQNHRHQHHVQHWDEPGGSNLSMSYGDEEEQTEVGAEGGAEEGEMEDEHEEDKDEDEESRDLTHEEIWDDSALIDAWNSASAEYEAYHGKGDKTWKEEPVKKSPLWYNVPPDPSKKKDKGKAPANGTVPSHPTPQVPSTQPEGDSEPIDFNTVPGPDYAQYFLPPLQGPVVSQDEAFQRALSAMYWSGYWTAMYHSQRQAGNAPEAEDDAAEVEDDQVADEQNDDDFMPTQR</sequence>
<accession>A0A4S4N438</accession>
<dbReference type="OrthoDB" id="197400at2759"/>
<feature type="domain" description="Survival Motor Neuron Gemin2-binding" evidence="2">
    <location>
        <begin position="133"/>
        <end position="152"/>
    </location>
</feature>
<organism evidence="3 4">
    <name type="scientific">Antrodiella citrinella</name>
    <dbReference type="NCBI Taxonomy" id="2447956"/>
    <lineage>
        <taxon>Eukaryota</taxon>
        <taxon>Fungi</taxon>
        <taxon>Dikarya</taxon>
        <taxon>Basidiomycota</taxon>
        <taxon>Agaricomycotina</taxon>
        <taxon>Agaricomycetes</taxon>
        <taxon>Polyporales</taxon>
        <taxon>Steccherinaceae</taxon>
        <taxon>Antrodiella</taxon>
    </lineage>
</organism>